<comment type="caution">
    <text evidence="1">The sequence shown here is derived from an EMBL/GenBank/DDBJ whole genome shotgun (WGS) entry which is preliminary data.</text>
</comment>
<dbReference type="AlphaFoldDB" id="A0A9Q0BMA3"/>
<organism evidence="1 2">
    <name type="scientific">Drosophila gunungcola</name>
    <name type="common">fruit fly</name>
    <dbReference type="NCBI Taxonomy" id="103775"/>
    <lineage>
        <taxon>Eukaryota</taxon>
        <taxon>Metazoa</taxon>
        <taxon>Ecdysozoa</taxon>
        <taxon>Arthropoda</taxon>
        <taxon>Hexapoda</taxon>
        <taxon>Insecta</taxon>
        <taxon>Pterygota</taxon>
        <taxon>Neoptera</taxon>
        <taxon>Endopterygota</taxon>
        <taxon>Diptera</taxon>
        <taxon>Brachycera</taxon>
        <taxon>Muscomorpha</taxon>
        <taxon>Ephydroidea</taxon>
        <taxon>Drosophilidae</taxon>
        <taxon>Drosophila</taxon>
        <taxon>Sophophora</taxon>
    </lineage>
</organism>
<keyword evidence="2" id="KW-1185">Reference proteome</keyword>
<reference evidence="1" key="1">
    <citation type="journal article" date="2023" name="Genome Biol. Evol.">
        <title>Long-read-based Genome Assembly of Drosophila gunungcola Reveals Fewer Chemosensory Genes in Flower-breeding Species.</title>
        <authorList>
            <person name="Negi A."/>
            <person name="Liao B.Y."/>
            <person name="Yeh S.D."/>
        </authorList>
    </citation>
    <scope>NUCLEOTIDE SEQUENCE</scope>
    <source>
        <strain evidence="1">Sukarami</strain>
    </source>
</reference>
<evidence type="ECO:0000313" key="1">
    <source>
        <dbReference type="EMBL" id="KAI8036830.1"/>
    </source>
</evidence>
<sequence length="30" mass="3360">MGLSTMISNKRLNTLEMKLITTRPSLGCFC</sequence>
<accession>A0A9Q0BMA3</accession>
<dbReference type="Proteomes" id="UP001059596">
    <property type="component" value="Unassembled WGS sequence"/>
</dbReference>
<evidence type="ECO:0000313" key="2">
    <source>
        <dbReference type="Proteomes" id="UP001059596"/>
    </source>
</evidence>
<dbReference type="EMBL" id="JAMKOV010000014">
    <property type="protein sequence ID" value="KAI8036830.1"/>
    <property type="molecule type" value="Genomic_DNA"/>
</dbReference>
<proteinExistence type="predicted"/>
<name>A0A9Q0BMA3_9MUSC</name>
<gene>
    <name evidence="1" type="ORF">M5D96_010140</name>
</gene>
<protein>
    <submittedName>
        <fullName evidence="1">Uncharacterized protein</fullName>
    </submittedName>
</protein>